<dbReference type="InterPro" id="IPR041577">
    <property type="entry name" value="RT_RNaseH_2"/>
</dbReference>
<proteinExistence type="predicted"/>
<dbReference type="CDD" id="cd01647">
    <property type="entry name" value="RT_LTR"/>
    <property type="match status" value="1"/>
</dbReference>
<organism evidence="4 5">
    <name type="scientific">Solanum verrucosum</name>
    <dbReference type="NCBI Taxonomy" id="315347"/>
    <lineage>
        <taxon>Eukaryota</taxon>
        <taxon>Viridiplantae</taxon>
        <taxon>Streptophyta</taxon>
        <taxon>Embryophyta</taxon>
        <taxon>Tracheophyta</taxon>
        <taxon>Spermatophyta</taxon>
        <taxon>Magnoliopsida</taxon>
        <taxon>eudicotyledons</taxon>
        <taxon>Gunneridae</taxon>
        <taxon>Pentapetalae</taxon>
        <taxon>asterids</taxon>
        <taxon>lamiids</taxon>
        <taxon>Solanales</taxon>
        <taxon>Solanaceae</taxon>
        <taxon>Solanoideae</taxon>
        <taxon>Solaneae</taxon>
        <taxon>Solanum</taxon>
    </lineage>
</organism>
<feature type="domain" description="Reverse transcriptase" evidence="1">
    <location>
        <begin position="190"/>
        <end position="251"/>
    </location>
</feature>
<sequence length="379" mass="42907">MQVTGNDEVELASYQLKDVAHIRFFPRELREPKAQNFMNLKQGSMLVQEYRLKFTQLSRQGQRYNNNKAQSTAPAAPACRLTHQGASSGTSSGQHQNKYSPDVVTVNFGVSPKTLSEPLSVSTPVGDSGTTRWIYRNCPITVSQKVTSKDLVELEMAASYFSKIDLRSVYRLLRVRDSDILKTTFRTWVFKQYLDLFVIVFINDILIYYQNEEEHATHLSVVLKTLKDRQLFAKFSKCELWLHSVVFLGLVVSIEGIRVVSQKIEAVKHCPKPTSLIDIRSFLGLMSEKSFSELKTRLTTTPVLTLPDGLDGYVTYGDASRVGLGCVLMQRDTSDGGVIVQNGSKSSLVAEVREKQQQKVEVFSWGRWKDVQAQKYRDN</sequence>
<reference evidence="4" key="1">
    <citation type="submission" date="2023-08" db="EMBL/GenBank/DDBJ databases">
        <title>A de novo genome assembly of Solanum verrucosum Schlechtendal, a Mexican diploid species geographically isolated from the other diploid A-genome species in potato relatives.</title>
        <authorList>
            <person name="Hosaka K."/>
        </authorList>
    </citation>
    <scope>NUCLEOTIDE SEQUENCE</scope>
    <source>
        <tissue evidence="4">Young leaves</tissue>
    </source>
</reference>
<dbReference type="Pfam" id="PF17919">
    <property type="entry name" value="RT_RNaseH_2"/>
    <property type="match status" value="1"/>
</dbReference>
<dbReference type="InterPro" id="IPR005162">
    <property type="entry name" value="Retrotrans_gag_dom"/>
</dbReference>
<dbReference type="Pfam" id="PF00078">
    <property type="entry name" value="RVT_1"/>
    <property type="match status" value="1"/>
</dbReference>
<dbReference type="PANTHER" id="PTHR24559">
    <property type="entry name" value="TRANSPOSON TY3-I GAG-POL POLYPROTEIN"/>
    <property type="match status" value="1"/>
</dbReference>
<dbReference type="InterPro" id="IPR043128">
    <property type="entry name" value="Rev_trsase/Diguanyl_cyclase"/>
</dbReference>
<evidence type="ECO:0000259" key="1">
    <source>
        <dbReference type="Pfam" id="PF00078"/>
    </source>
</evidence>
<dbReference type="Pfam" id="PF08284">
    <property type="entry name" value="RVP_2"/>
    <property type="match status" value="1"/>
</dbReference>
<protein>
    <submittedName>
        <fullName evidence="4">Uncharacterized protein</fullName>
    </submittedName>
</protein>
<evidence type="ECO:0000259" key="2">
    <source>
        <dbReference type="Pfam" id="PF03732"/>
    </source>
</evidence>
<evidence type="ECO:0000313" key="5">
    <source>
        <dbReference type="Proteomes" id="UP001234989"/>
    </source>
</evidence>
<name>A0AAF0QUT8_SOLVR</name>
<gene>
    <name evidence="4" type="ORF">MTR67_024132</name>
</gene>
<evidence type="ECO:0000259" key="3">
    <source>
        <dbReference type="Pfam" id="PF17919"/>
    </source>
</evidence>
<dbReference type="EMBL" id="CP133616">
    <property type="protein sequence ID" value="WMV30747.1"/>
    <property type="molecule type" value="Genomic_DNA"/>
</dbReference>
<dbReference type="AlphaFoldDB" id="A0AAF0QUT8"/>
<dbReference type="Pfam" id="PF03732">
    <property type="entry name" value="Retrotrans_gag"/>
    <property type="match status" value="1"/>
</dbReference>
<feature type="domain" description="Retrotransposon gag" evidence="2">
    <location>
        <begin position="15"/>
        <end position="69"/>
    </location>
</feature>
<dbReference type="PANTHER" id="PTHR24559:SF444">
    <property type="entry name" value="REVERSE TRANSCRIPTASE DOMAIN-CONTAINING PROTEIN"/>
    <property type="match status" value="1"/>
</dbReference>
<dbReference type="InterPro" id="IPR000477">
    <property type="entry name" value="RT_dom"/>
</dbReference>
<accession>A0AAF0QUT8</accession>
<dbReference type="InterPro" id="IPR043502">
    <property type="entry name" value="DNA/RNA_pol_sf"/>
</dbReference>
<evidence type="ECO:0000313" key="4">
    <source>
        <dbReference type="EMBL" id="WMV30747.1"/>
    </source>
</evidence>
<dbReference type="Proteomes" id="UP001234989">
    <property type="component" value="Chromosome 5"/>
</dbReference>
<dbReference type="Gene3D" id="3.30.70.270">
    <property type="match status" value="1"/>
</dbReference>
<dbReference type="SUPFAM" id="SSF56672">
    <property type="entry name" value="DNA/RNA polymerases"/>
    <property type="match status" value="1"/>
</dbReference>
<keyword evidence="5" id="KW-1185">Reference proteome</keyword>
<feature type="domain" description="Reverse transcriptase/retrotransposon-derived protein RNase H-like" evidence="3">
    <location>
        <begin position="288"/>
        <end position="353"/>
    </location>
</feature>
<dbReference type="InterPro" id="IPR053134">
    <property type="entry name" value="RNA-dir_DNA_polymerase"/>
</dbReference>